<dbReference type="CDD" id="cd01347">
    <property type="entry name" value="ligand_gated_channel"/>
    <property type="match status" value="1"/>
</dbReference>
<evidence type="ECO:0000256" key="10">
    <source>
        <dbReference type="PROSITE-ProRule" id="PRU01360"/>
    </source>
</evidence>
<dbReference type="InterPro" id="IPR010105">
    <property type="entry name" value="TonB_sidphr_rcpt"/>
</dbReference>
<dbReference type="GO" id="GO:0015344">
    <property type="term" value="F:siderophore uptake transmembrane transporter activity"/>
    <property type="evidence" value="ECO:0007669"/>
    <property type="project" value="TreeGrafter"/>
</dbReference>
<feature type="domain" description="TonB-dependent receptor-like beta-barrel" evidence="13">
    <location>
        <begin position="241"/>
        <end position="676"/>
    </location>
</feature>
<dbReference type="GO" id="GO:0009279">
    <property type="term" value="C:cell outer membrane"/>
    <property type="evidence" value="ECO:0007669"/>
    <property type="project" value="UniProtKB-SubCell"/>
</dbReference>
<dbReference type="GO" id="GO:0038023">
    <property type="term" value="F:signaling receptor activity"/>
    <property type="evidence" value="ECO:0007669"/>
    <property type="project" value="InterPro"/>
</dbReference>
<dbReference type="AlphaFoldDB" id="A0A425ASX1"/>
<comment type="similarity">
    <text evidence="2 10 11">Belongs to the TonB-dependent receptor family.</text>
</comment>
<keyword evidence="5 10" id="KW-0812">Transmembrane</keyword>
<dbReference type="GO" id="GO:0015891">
    <property type="term" value="P:siderophore transport"/>
    <property type="evidence" value="ECO:0007669"/>
    <property type="project" value="InterPro"/>
</dbReference>
<name>A0A425ASX1_NEIME</name>
<dbReference type="PANTHER" id="PTHR32552">
    <property type="entry name" value="FERRICHROME IRON RECEPTOR-RELATED"/>
    <property type="match status" value="1"/>
</dbReference>
<dbReference type="SMR" id="A0A425ASX1"/>
<dbReference type="InterPro" id="IPR000531">
    <property type="entry name" value="Beta-barrel_TonB"/>
</dbReference>
<evidence type="ECO:0000256" key="9">
    <source>
        <dbReference type="ARBA" id="ARBA00023237"/>
    </source>
</evidence>
<dbReference type="OMA" id="GGRFSWY"/>
<reference evidence="15 16" key="1">
    <citation type="submission" date="2017-09" db="EMBL/GenBank/DDBJ databases">
        <title>Phenotypic and genotypic characterization of Colombian isolates of Neisseria meningitidis recovered from invasive disease.</title>
        <authorList>
            <person name="Duarte C."/>
            <person name="Gabastou J.M."/>
            <person name="Moreno J."/>
        </authorList>
    </citation>
    <scope>NUCLEOTIDE SEQUENCE [LARGE SCALE GENOMIC DNA]</scope>
    <source>
        <strain evidence="15 16">INS-Nm1124</strain>
    </source>
</reference>
<feature type="signal peptide" evidence="12">
    <location>
        <begin position="1"/>
        <end position="27"/>
    </location>
</feature>
<evidence type="ECO:0000256" key="7">
    <source>
        <dbReference type="ARBA" id="ARBA00023136"/>
    </source>
</evidence>
<evidence type="ECO:0000256" key="4">
    <source>
        <dbReference type="ARBA" id="ARBA00022452"/>
    </source>
</evidence>
<proteinExistence type="inferred from homology"/>
<dbReference type="EMBL" id="NWXB01000001">
    <property type="protein sequence ID" value="RQJ68822.1"/>
    <property type="molecule type" value="Genomic_DNA"/>
</dbReference>
<keyword evidence="8 15" id="KW-0675">Receptor</keyword>
<evidence type="ECO:0000256" key="11">
    <source>
        <dbReference type="RuleBase" id="RU003357"/>
    </source>
</evidence>
<dbReference type="Gene3D" id="2.170.130.10">
    <property type="entry name" value="TonB-dependent receptor, plug domain"/>
    <property type="match status" value="1"/>
</dbReference>
<evidence type="ECO:0000259" key="13">
    <source>
        <dbReference type="Pfam" id="PF00593"/>
    </source>
</evidence>
<organism evidence="15 16">
    <name type="scientific">Neisseria meningitidis</name>
    <dbReference type="NCBI Taxonomy" id="487"/>
    <lineage>
        <taxon>Bacteria</taxon>
        <taxon>Pseudomonadati</taxon>
        <taxon>Pseudomonadota</taxon>
        <taxon>Betaproteobacteria</taxon>
        <taxon>Neisseriales</taxon>
        <taxon>Neisseriaceae</taxon>
        <taxon>Neisseria</taxon>
    </lineage>
</organism>
<dbReference type="NCBIfam" id="TIGR01783">
    <property type="entry name" value="TonB-siderophor"/>
    <property type="match status" value="1"/>
</dbReference>
<dbReference type="PROSITE" id="PS52016">
    <property type="entry name" value="TONB_DEPENDENT_REC_3"/>
    <property type="match status" value="1"/>
</dbReference>
<dbReference type="FunFam" id="2.40.170.20:FF:000039">
    <property type="entry name" value="TonB-dependent siderophore receptor"/>
    <property type="match status" value="1"/>
</dbReference>
<evidence type="ECO:0000256" key="1">
    <source>
        <dbReference type="ARBA" id="ARBA00004571"/>
    </source>
</evidence>
<dbReference type="Proteomes" id="UP000283829">
    <property type="component" value="Unassembled WGS sequence"/>
</dbReference>
<evidence type="ECO:0000256" key="8">
    <source>
        <dbReference type="ARBA" id="ARBA00023170"/>
    </source>
</evidence>
<evidence type="ECO:0000256" key="6">
    <source>
        <dbReference type="ARBA" id="ARBA00023077"/>
    </source>
</evidence>
<keyword evidence="6 11" id="KW-0798">TonB box</keyword>
<keyword evidence="7 10" id="KW-0472">Membrane</keyword>
<evidence type="ECO:0000313" key="15">
    <source>
        <dbReference type="EMBL" id="RQJ68822.1"/>
    </source>
</evidence>
<gene>
    <name evidence="15" type="ORF">COI09_00990</name>
</gene>
<sequence>MGQFMSVFRINMTAATVLAALSSSVFAAQTEGLETVHIKGQRSYNAIATEKNGDYSSFAATVGTKIPASLREIPQSVSIITNQQVKDRNVDTFDQLARKTPGLRVLSNDDGRSSVYARGYEYSEYNIDGLPAQMQSINGTLPNLFAFDRVEVMRGPSGLFDSSGEMGGIVNLVRKRPTKAFQGHAAAGFGTHKQYKAEADVSGSLNSDGSVRGRVMAQTVGASPRPAEKNNRRETFYAAADWDINPDTVLGAGYLYQQRRLAPYNGLPADANNKLPSLPQHVFVGADWNKFKMHSHDVFADLKHYFGNGGYGKVGMRYSDRKADSNYTFAGSKLNNTGQADVAGLGTDIKQKAFAVDASYSRPFALGNTANEFVIGADYNRLRSTNEQGRSTLSKSVALDGFRALPYNGILQNARAGNKGFNHSVTEENLDETGLYAKTVFRPLEGLSLIAGGRVGHHKIESGDGKTLHKASKTKFTSYAGAVYDIDGSNSLYASASQLYTPQTSIGTDGKLLKPREGNQFEIGYKGSYMDDRLNTRVSFYRMKDKNAAAPLDSNNKKTRYAALGKRVMEGVETEISGAMTPKWQIHAGYSYLHSQIKTASNSRDEGIFLLMPKHSANLWTTYQVTSGLTIGGGVNAMSGITSSAGIHAGGYATFDAMAAYRFTPKLKLQINADNIFNRHYYARVGSESTFNIPGSERSLTANLRYSF</sequence>
<accession>A0A425ASX1</accession>
<dbReference type="InterPro" id="IPR012910">
    <property type="entry name" value="Plug_dom"/>
</dbReference>
<evidence type="ECO:0000259" key="14">
    <source>
        <dbReference type="Pfam" id="PF07715"/>
    </source>
</evidence>
<dbReference type="PANTHER" id="PTHR32552:SF74">
    <property type="entry name" value="HYDROXAMATE SIDEROPHORE RECEPTOR FHUE"/>
    <property type="match status" value="1"/>
</dbReference>
<evidence type="ECO:0000313" key="16">
    <source>
        <dbReference type="Proteomes" id="UP000283829"/>
    </source>
</evidence>
<comment type="subcellular location">
    <subcellularLocation>
        <location evidence="1 10">Cell outer membrane</location>
        <topology evidence="1 10">Multi-pass membrane protein</topology>
    </subcellularLocation>
</comment>
<dbReference type="SUPFAM" id="SSF56935">
    <property type="entry name" value="Porins"/>
    <property type="match status" value="1"/>
</dbReference>
<evidence type="ECO:0000256" key="3">
    <source>
        <dbReference type="ARBA" id="ARBA00022448"/>
    </source>
</evidence>
<feature type="chain" id="PRO_5019197537" evidence="12">
    <location>
        <begin position="28"/>
        <end position="708"/>
    </location>
</feature>
<dbReference type="InterPro" id="IPR037066">
    <property type="entry name" value="Plug_dom_sf"/>
</dbReference>
<keyword evidence="9 10" id="KW-0998">Cell outer membrane</keyword>
<evidence type="ECO:0000256" key="12">
    <source>
        <dbReference type="SAM" id="SignalP"/>
    </source>
</evidence>
<keyword evidence="3 10" id="KW-0813">Transport</keyword>
<dbReference type="InterPro" id="IPR039426">
    <property type="entry name" value="TonB-dep_rcpt-like"/>
</dbReference>
<comment type="caution">
    <text evidence="15">The sequence shown here is derived from an EMBL/GenBank/DDBJ whole genome shotgun (WGS) entry which is preliminary data.</text>
</comment>
<evidence type="ECO:0000256" key="5">
    <source>
        <dbReference type="ARBA" id="ARBA00022692"/>
    </source>
</evidence>
<dbReference type="Pfam" id="PF07715">
    <property type="entry name" value="Plug"/>
    <property type="match status" value="1"/>
</dbReference>
<keyword evidence="4 10" id="KW-1134">Transmembrane beta strand</keyword>
<keyword evidence="12" id="KW-0732">Signal</keyword>
<protein>
    <submittedName>
        <fullName evidence="15">TonB-dependent siderophore receptor</fullName>
    </submittedName>
</protein>
<feature type="domain" description="TonB-dependent receptor plug" evidence="14">
    <location>
        <begin position="70"/>
        <end position="169"/>
    </location>
</feature>
<evidence type="ECO:0000256" key="2">
    <source>
        <dbReference type="ARBA" id="ARBA00009810"/>
    </source>
</evidence>
<dbReference type="InterPro" id="IPR036942">
    <property type="entry name" value="Beta-barrel_TonB_sf"/>
</dbReference>
<dbReference type="Pfam" id="PF00593">
    <property type="entry name" value="TonB_dep_Rec_b-barrel"/>
    <property type="match status" value="1"/>
</dbReference>
<dbReference type="Gene3D" id="2.40.170.20">
    <property type="entry name" value="TonB-dependent receptor, beta-barrel domain"/>
    <property type="match status" value="1"/>
</dbReference>